<organism evidence="4 5">
    <name type="scientific">Platanthera guangdongensis</name>
    <dbReference type="NCBI Taxonomy" id="2320717"/>
    <lineage>
        <taxon>Eukaryota</taxon>
        <taxon>Viridiplantae</taxon>
        <taxon>Streptophyta</taxon>
        <taxon>Embryophyta</taxon>
        <taxon>Tracheophyta</taxon>
        <taxon>Spermatophyta</taxon>
        <taxon>Magnoliopsida</taxon>
        <taxon>Liliopsida</taxon>
        <taxon>Asparagales</taxon>
        <taxon>Orchidaceae</taxon>
        <taxon>Orchidoideae</taxon>
        <taxon>Orchideae</taxon>
        <taxon>Orchidinae</taxon>
        <taxon>Platanthera</taxon>
    </lineage>
</organism>
<dbReference type="SMART" id="SM00320">
    <property type="entry name" value="WD40"/>
    <property type="match status" value="3"/>
</dbReference>
<evidence type="ECO:0000256" key="1">
    <source>
        <dbReference type="ARBA" id="ARBA00022574"/>
    </source>
</evidence>
<gene>
    <name evidence="4" type="primary">FZR2</name>
    <name evidence="4" type="ORF">KSP40_PGU011927</name>
</gene>
<dbReference type="InterPro" id="IPR036322">
    <property type="entry name" value="WD40_repeat_dom_sf"/>
</dbReference>
<protein>
    <submittedName>
        <fullName evidence="4">Protein FIZZY-RELATED 2</fullName>
    </submittedName>
</protein>
<evidence type="ECO:0000313" key="5">
    <source>
        <dbReference type="Proteomes" id="UP001412067"/>
    </source>
</evidence>
<dbReference type="EMBL" id="JBBWWR010000017">
    <property type="protein sequence ID" value="KAK8945867.1"/>
    <property type="molecule type" value="Genomic_DNA"/>
</dbReference>
<proteinExistence type="predicted"/>
<sequence>MTSLELDLETIVDSIPQPISVETIAHSLFQRPLSRSPFFSGISLALAPLLPPDLSQHSVLIREPAPPLVPDLSQPSVTNHYLPPSANVWIYLPPTATSSVPPRRRTRAHPSRLILSFSVNTAGFPVVGLGFVLQHAPPTVGFPVVGLGIVRQHALQVGALAWSSSCLSSGSRDKSIFQRDICVQEDYIESEAAENDESNDSDVECSEDNDISKITKMRFLPHDPNQCISLALAPLLPPDLSQHSVLIREPAPPLVPDLSQPSVPNHYLPPSANVWIYLPPTATSSVPPRRRTRAHPSRLILSFSVNTAGFPVVGLGFVLQHTPLTVGFPVVGLGIVRQHALQVGALAWSSSCLSSGSRDKSIFQRDICVQEDYIESEAAENDESNDSDVECSEDNDISKITKMRFLPHDPNQCISLALAPLLPPDLSQHSVLIREPAPPLVPDLSQPSVPNHYLPPSANVWIYLPPTATSSVPPRRRTRAHPSRLILSFSVNTAGFPVVGLGFVLQHAPPTVGFPVVGLGIVRQHALQVGALAWSSSCLSSGSRDKSIFQRDICVQEDYIESEAAENDESNDSDVECSEDNDISKITEMRFLPHDPNHAECVMLIKKISLASMRFSPLTRIESEAAENDESNDSDVECSEDNDISKITEMRFLPHDPNQCLVLLLPPFKMEREFWSELCQSLVDIVAIVSNELLKDFVLSGYGRSRPASFVPFFAGKEEEERPGAV</sequence>
<evidence type="ECO:0000256" key="3">
    <source>
        <dbReference type="ARBA" id="ARBA00023306"/>
    </source>
</evidence>
<evidence type="ECO:0000313" key="4">
    <source>
        <dbReference type="EMBL" id="KAK8945867.1"/>
    </source>
</evidence>
<dbReference type="InterPro" id="IPR033010">
    <property type="entry name" value="Cdc20/Fizzy"/>
</dbReference>
<evidence type="ECO:0000256" key="2">
    <source>
        <dbReference type="ARBA" id="ARBA00022737"/>
    </source>
</evidence>
<comment type="caution">
    <text evidence="4">The sequence shown here is derived from an EMBL/GenBank/DDBJ whole genome shotgun (WGS) entry which is preliminary data.</text>
</comment>
<name>A0ABR2LP69_9ASPA</name>
<dbReference type="Proteomes" id="UP001412067">
    <property type="component" value="Unassembled WGS sequence"/>
</dbReference>
<reference evidence="4 5" key="1">
    <citation type="journal article" date="2022" name="Nat. Plants">
        <title>Genomes of leafy and leafless Platanthera orchids illuminate the evolution of mycoheterotrophy.</title>
        <authorList>
            <person name="Li M.H."/>
            <person name="Liu K.W."/>
            <person name="Li Z."/>
            <person name="Lu H.C."/>
            <person name="Ye Q.L."/>
            <person name="Zhang D."/>
            <person name="Wang J.Y."/>
            <person name="Li Y.F."/>
            <person name="Zhong Z.M."/>
            <person name="Liu X."/>
            <person name="Yu X."/>
            <person name="Liu D.K."/>
            <person name="Tu X.D."/>
            <person name="Liu B."/>
            <person name="Hao Y."/>
            <person name="Liao X.Y."/>
            <person name="Jiang Y.T."/>
            <person name="Sun W.H."/>
            <person name="Chen J."/>
            <person name="Chen Y.Q."/>
            <person name="Ai Y."/>
            <person name="Zhai J.W."/>
            <person name="Wu S.S."/>
            <person name="Zhou Z."/>
            <person name="Hsiao Y.Y."/>
            <person name="Wu W.L."/>
            <person name="Chen Y.Y."/>
            <person name="Lin Y.F."/>
            <person name="Hsu J.L."/>
            <person name="Li C.Y."/>
            <person name="Wang Z.W."/>
            <person name="Zhao X."/>
            <person name="Zhong W.Y."/>
            <person name="Ma X.K."/>
            <person name="Ma L."/>
            <person name="Huang J."/>
            <person name="Chen G.Z."/>
            <person name="Huang M.Z."/>
            <person name="Huang L."/>
            <person name="Peng D.H."/>
            <person name="Luo Y.B."/>
            <person name="Zou S.Q."/>
            <person name="Chen S.P."/>
            <person name="Lan S."/>
            <person name="Tsai W.C."/>
            <person name="Van de Peer Y."/>
            <person name="Liu Z.J."/>
        </authorList>
    </citation>
    <scope>NUCLEOTIDE SEQUENCE [LARGE SCALE GENOMIC DNA]</scope>
    <source>
        <strain evidence="4">Lor288</strain>
    </source>
</reference>
<dbReference type="InterPro" id="IPR001680">
    <property type="entry name" value="WD40_rpt"/>
</dbReference>
<keyword evidence="2" id="KW-0677">Repeat</keyword>
<keyword evidence="1" id="KW-0853">WD repeat</keyword>
<dbReference type="PANTHER" id="PTHR19918">
    <property type="entry name" value="CELL DIVISION CYCLE 20 CDC20 FIZZY -RELATED"/>
    <property type="match status" value="1"/>
</dbReference>
<dbReference type="PANTHER" id="PTHR19918:SF1">
    <property type="entry name" value="FIZZY-RELATED PROTEIN HOMOLOG"/>
    <property type="match status" value="1"/>
</dbReference>
<dbReference type="SUPFAM" id="SSF50978">
    <property type="entry name" value="WD40 repeat-like"/>
    <property type="match status" value="1"/>
</dbReference>
<accession>A0ABR2LP69</accession>
<keyword evidence="3" id="KW-0131">Cell cycle</keyword>
<keyword evidence="5" id="KW-1185">Reference proteome</keyword>